<dbReference type="Proteomes" id="UP000183287">
    <property type="component" value="Unassembled WGS sequence"/>
</dbReference>
<reference evidence="2" key="1">
    <citation type="submission" date="2016-10" db="EMBL/GenBank/DDBJ databases">
        <authorList>
            <person name="Varghese N."/>
            <person name="Submissions S."/>
        </authorList>
    </citation>
    <scope>NUCLEOTIDE SEQUENCE [LARGE SCALE GENOMIC DNA]</scope>
    <source>
        <strain evidence="2">Nm44</strain>
    </source>
</reference>
<gene>
    <name evidence="1" type="ORF">SAMN05421863_11067</name>
</gene>
<proteinExistence type="predicted"/>
<protein>
    <submittedName>
        <fullName evidence="1">Uncharacterized protein</fullName>
    </submittedName>
</protein>
<evidence type="ECO:0000313" key="2">
    <source>
        <dbReference type="Proteomes" id="UP000183287"/>
    </source>
</evidence>
<accession>A0A1I4WFC1</accession>
<dbReference type="AlphaFoldDB" id="A0A1I4WFC1"/>
<dbReference type="EMBL" id="FOUB01000106">
    <property type="protein sequence ID" value="SFN11679.1"/>
    <property type="molecule type" value="Genomic_DNA"/>
</dbReference>
<evidence type="ECO:0000313" key="1">
    <source>
        <dbReference type="EMBL" id="SFN11679.1"/>
    </source>
</evidence>
<name>A0A1I4WFC1_9PROT</name>
<sequence length="81" mass="8853">MRWGAAGVRVALTVIATHHSVTPYNRRTACMREMLSLVTRLRNCLESPILCQAPQHNAGHGDINPGFIRPGEALIAFTQSA</sequence>
<keyword evidence="2" id="KW-1185">Reference proteome</keyword>
<organism evidence="1 2">
    <name type="scientific">Nitrosomonas communis</name>
    <dbReference type="NCBI Taxonomy" id="44574"/>
    <lineage>
        <taxon>Bacteria</taxon>
        <taxon>Pseudomonadati</taxon>
        <taxon>Pseudomonadota</taxon>
        <taxon>Betaproteobacteria</taxon>
        <taxon>Nitrosomonadales</taxon>
        <taxon>Nitrosomonadaceae</taxon>
        <taxon>Nitrosomonas</taxon>
    </lineage>
</organism>